<dbReference type="EnsemblPlants" id="Solyc12g008330.2.1">
    <property type="protein sequence ID" value="Solyc12g008330.2.1"/>
    <property type="gene ID" value="Solyc12g008330.2"/>
</dbReference>
<proteinExistence type="predicted"/>
<sequence>IVSEKIPELVNIVDQTLAKRHEQKVSVQKFWLNLPSFHHINLSQVHDWVKTLVASNIKELILNVDGIVNNFNSLTEEFFAAEKLNVLDIQGFNLELPLEQGIKFPYLQKVSLSDTHFDEHFVQALCASCSALEDLRLASCQGLGSLQIARNLLKLKTVLLCCLAELTMVDIVAPNLENLYIESCRWMLQVVKITCGKTLKYLCLVNLFVTDGWLKDLLCNQPNLEEFHLRGCLKLQKVKISSDRLKYLSLSRCLDLIDIELHTPNLTSFTYECSVKLPTFKLMKASVLLELVLEFCVGGDKFDSHWYCMLMKFLGNFKQSKSINLQCLFPRGIVIPKDMRKNSDPPLFGTIATLHIEYGFLVNCSLDIVDSFLWISPQLNTLTFVRDSDLSCTLKFIYEDASAEDEKTFRSHKLKEVEMENFTCCPNFFENEMILMECACDYCTSKELHLLVNDDEEAIEDIEKLLLVIMLFGALKEVELMLEGSVEVSIPPVPFSFSCSV</sequence>
<feature type="domain" description="F-box/LRR-repeat protein 15/At3g58940/PEG3-like LRR" evidence="1">
    <location>
        <begin position="46"/>
        <end position="197"/>
    </location>
</feature>
<reference evidence="2" key="2">
    <citation type="submission" date="2019-01" db="UniProtKB">
        <authorList>
            <consortium name="EnsemblPlants"/>
        </authorList>
    </citation>
    <scope>IDENTIFICATION</scope>
    <source>
        <strain evidence="2">cv. Heinz 1706</strain>
    </source>
</reference>
<dbReference type="PANTHER" id="PTHR34145:SF62">
    <property type="entry name" value="FBD DOMAIN-CONTAINING PROTEIN"/>
    <property type="match status" value="1"/>
</dbReference>
<dbReference type="OMA" id="PIVHHIM"/>
<dbReference type="PANTHER" id="PTHR34145">
    <property type="entry name" value="OS02G0105600 PROTEIN"/>
    <property type="match status" value="1"/>
</dbReference>
<evidence type="ECO:0000259" key="1">
    <source>
        <dbReference type="Pfam" id="PF24758"/>
    </source>
</evidence>
<reference evidence="2" key="1">
    <citation type="journal article" date="2012" name="Nature">
        <title>The tomato genome sequence provides insights into fleshy fruit evolution.</title>
        <authorList>
            <consortium name="Tomato Genome Consortium"/>
        </authorList>
    </citation>
    <scope>NUCLEOTIDE SEQUENCE [LARGE SCALE GENOMIC DNA]</scope>
    <source>
        <strain evidence="2">cv. Heinz 1706</strain>
    </source>
</reference>
<organism evidence="2">
    <name type="scientific">Solanum lycopersicum</name>
    <name type="common">Tomato</name>
    <name type="synonym">Lycopersicon esculentum</name>
    <dbReference type="NCBI Taxonomy" id="4081"/>
    <lineage>
        <taxon>Eukaryota</taxon>
        <taxon>Viridiplantae</taxon>
        <taxon>Streptophyta</taxon>
        <taxon>Embryophyta</taxon>
        <taxon>Tracheophyta</taxon>
        <taxon>Spermatophyta</taxon>
        <taxon>Magnoliopsida</taxon>
        <taxon>eudicotyledons</taxon>
        <taxon>Gunneridae</taxon>
        <taxon>Pentapetalae</taxon>
        <taxon>asterids</taxon>
        <taxon>lamiids</taxon>
        <taxon>Solanales</taxon>
        <taxon>Solanaceae</taxon>
        <taxon>Solanoideae</taxon>
        <taxon>Solaneae</taxon>
        <taxon>Solanum</taxon>
        <taxon>Solanum subgen. Lycopersicon</taxon>
    </lineage>
</organism>
<name>A0A3Q7J2U5_SOLLC</name>
<protein>
    <recommendedName>
        <fullName evidence="1">F-box/LRR-repeat protein 15/At3g58940/PEG3-like LRR domain-containing protein</fullName>
    </recommendedName>
</protein>
<dbReference type="Proteomes" id="UP000004994">
    <property type="component" value="Chromosome 12"/>
</dbReference>
<dbReference type="PaxDb" id="4081-Solyc12g008330.1.1"/>
<evidence type="ECO:0000313" key="2">
    <source>
        <dbReference type="EnsemblPlants" id="Solyc12g008330.2.1"/>
    </source>
</evidence>
<evidence type="ECO:0000313" key="3">
    <source>
        <dbReference type="Proteomes" id="UP000004994"/>
    </source>
</evidence>
<dbReference type="InParanoid" id="A0A3Q7J2U5"/>
<accession>A0A3Q7J2U5</accession>
<keyword evidence="3" id="KW-1185">Reference proteome</keyword>
<dbReference type="InterPro" id="IPR032675">
    <property type="entry name" value="LRR_dom_sf"/>
</dbReference>
<dbReference type="InterPro" id="IPR055411">
    <property type="entry name" value="LRR_FXL15/At3g58940/PEG3-like"/>
</dbReference>
<dbReference type="Gramene" id="Solyc12g008330.2.1">
    <property type="protein sequence ID" value="Solyc12g008330.2.1"/>
    <property type="gene ID" value="Solyc12g008330.2"/>
</dbReference>
<dbReference type="Pfam" id="PF24758">
    <property type="entry name" value="LRR_At5g56370"/>
    <property type="match status" value="1"/>
</dbReference>
<dbReference type="InterPro" id="IPR053772">
    <property type="entry name" value="At1g61320/At1g61330-like"/>
</dbReference>
<dbReference type="Gene3D" id="3.80.10.10">
    <property type="entry name" value="Ribonuclease Inhibitor"/>
    <property type="match status" value="1"/>
</dbReference>
<dbReference type="AlphaFoldDB" id="A0A3Q7J2U5"/>
<dbReference type="SUPFAM" id="SSF52058">
    <property type="entry name" value="L domain-like"/>
    <property type="match status" value="1"/>
</dbReference>